<gene>
    <name evidence="8" type="ORF">X474_27835</name>
</gene>
<dbReference type="InterPro" id="IPR029062">
    <property type="entry name" value="Class_I_gatase-like"/>
</dbReference>
<keyword evidence="6" id="KW-0067">ATP-binding</keyword>
<dbReference type="Pfam" id="PF13507">
    <property type="entry name" value="GATase_5"/>
    <property type="match status" value="1"/>
</dbReference>
<evidence type="ECO:0000256" key="5">
    <source>
        <dbReference type="ARBA" id="ARBA00022801"/>
    </source>
</evidence>
<evidence type="ECO:0000313" key="9">
    <source>
        <dbReference type="Proteomes" id="UP000032233"/>
    </source>
</evidence>
<protein>
    <submittedName>
        <fullName evidence="8">Phosphoribosylformylglycinamidine synthase</fullName>
    </submittedName>
</protein>
<evidence type="ECO:0000256" key="2">
    <source>
        <dbReference type="ARBA" id="ARBA00022598"/>
    </source>
</evidence>
<dbReference type="GO" id="GO:0005737">
    <property type="term" value="C:cytoplasm"/>
    <property type="evidence" value="ECO:0007669"/>
    <property type="project" value="TreeGrafter"/>
</dbReference>
<dbReference type="GO" id="GO:0004642">
    <property type="term" value="F:phosphoribosylformylglycinamidine synthase activity"/>
    <property type="evidence" value="ECO:0007669"/>
    <property type="project" value="InterPro"/>
</dbReference>
<proteinExistence type="predicted"/>
<dbReference type="GO" id="GO:0005524">
    <property type="term" value="F:ATP binding"/>
    <property type="evidence" value="ECO:0007669"/>
    <property type="project" value="UniProtKB-KW"/>
</dbReference>
<evidence type="ECO:0000256" key="6">
    <source>
        <dbReference type="ARBA" id="ARBA00022840"/>
    </source>
</evidence>
<name>A0A0D2JMN2_9BACT</name>
<dbReference type="PANTHER" id="PTHR10099">
    <property type="entry name" value="PHOSPHORIBOSYLFORMYLGLYCINAMIDINE SYNTHASE"/>
    <property type="match status" value="1"/>
</dbReference>
<evidence type="ECO:0000256" key="1">
    <source>
        <dbReference type="ARBA" id="ARBA00022490"/>
    </source>
</evidence>
<dbReference type="Gene3D" id="3.40.50.880">
    <property type="match status" value="1"/>
</dbReference>
<dbReference type="RefSeq" id="WP_044352911.1">
    <property type="nucleotide sequence ID" value="NZ_AZAC01000083.1"/>
</dbReference>
<reference evidence="8 9" key="1">
    <citation type="submission" date="2013-11" db="EMBL/GenBank/DDBJ databases">
        <title>Metagenomic analysis of a methanogenic consortium involved in long chain n-alkane degradation.</title>
        <authorList>
            <person name="Davidova I.A."/>
            <person name="Callaghan A.V."/>
            <person name="Wawrik B."/>
            <person name="Pruitt S."/>
            <person name="Marks C."/>
            <person name="Duncan K.E."/>
            <person name="Suflita J.M."/>
        </authorList>
    </citation>
    <scope>NUCLEOTIDE SEQUENCE [LARGE SCALE GENOMIC DNA]</scope>
    <source>
        <strain evidence="8 9">SPR</strain>
    </source>
</reference>
<keyword evidence="1" id="KW-0963">Cytoplasm</keyword>
<keyword evidence="3" id="KW-0547">Nucleotide-binding</keyword>
<dbReference type="PIRSF" id="PIRSF001586">
    <property type="entry name" value="FGAM_synth_I"/>
    <property type="match status" value="1"/>
</dbReference>
<dbReference type="AlphaFoldDB" id="A0A0D2JMN2"/>
<dbReference type="SUPFAM" id="SSF52317">
    <property type="entry name" value="Class I glutamine amidotransferase-like"/>
    <property type="match status" value="1"/>
</dbReference>
<dbReference type="SMART" id="SM01211">
    <property type="entry name" value="GATase_5"/>
    <property type="match status" value="1"/>
</dbReference>
<dbReference type="PROSITE" id="PS51273">
    <property type="entry name" value="GATASE_TYPE_1"/>
    <property type="match status" value="1"/>
</dbReference>
<dbReference type="OrthoDB" id="9804441at2"/>
<dbReference type="GO" id="GO:0016787">
    <property type="term" value="F:hydrolase activity"/>
    <property type="evidence" value="ECO:0007669"/>
    <property type="project" value="UniProtKB-KW"/>
</dbReference>
<accession>A0A0D2JMN2</accession>
<dbReference type="InParanoid" id="A0A0D2JMN2"/>
<keyword evidence="5" id="KW-0378">Hydrolase</keyword>
<evidence type="ECO:0000256" key="4">
    <source>
        <dbReference type="ARBA" id="ARBA00022755"/>
    </source>
</evidence>
<comment type="caution">
    <text evidence="8">The sequence shown here is derived from an EMBL/GenBank/DDBJ whole genome shotgun (WGS) entry which is preliminary data.</text>
</comment>
<dbReference type="EMBL" id="AZAC01000083">
    <property type="protein sequence ID" value="KIX10745.1"/>
    <property type="molecule type" value="Genomic_DNA"/>
</dbReference>
<evidence type="ECO:0000256" key="7">
    <source>
        <dbReference type="ARBA" id="ARBA00022962"/>
    </source>
</evidence>
<keyword evidence="9" id="KW-1185">Reference proteome</keyword>
<dbReference type="PANTHER" id="PTHR10099:SF1">
    <property type="entry name" value="PHOSPHORIBOSYLFORMYLGLYCINAMIDINE SYNTHASE"/>
    <property type="match status" value="1"/>
</dbReference>
<dbReference type="PATRIC" id="fig|1429043.3.peg.5916"/>
<organism evidence="8 9">
    <name type="scientific">Dethiosulfatarculus sandiegensis</name>
    <dbReference type="NCBI Taxonomy" id="1429043"/>
    <lineage>
        <taxon>Bacteria</taxon>
        <taxon>Pseudomonadati</taxon>
        <taxon>Thermodesulfobacteriota</taxon>
        <taxon>Desulfarculia</taxon>
        <taxon>Desulfarculales</taxon>
        <taxon>Desulfarculaceae</taxon>
        <taxon>Dethiosulfatarculus</taxon>
    </lineage>
</organism>
<keyword evidence="4" id="KW-0658">Purine biosynthesis</keyword>
<keyword evidence="2" id="KW-0436">Ligase</keyword>
<dbReference type="STRING" id="1429043.X474_27835"/>
<dbReference type="InterPro" id="IPR010075">
    <property type="entry name" value="PRibForGlyAmidine_synth_PurQ"/>
</dbReference>
<dbReference type="GO" id="GO:0006189">
    <property type="term" value="P:'de novo' IMP biosynthetic process"/>
    <property type="evidence" value="ECO:0007669"/>
    <property type="project" value="InterPro"/>
</dbReference>
<dbReference type="Proteomes" id="UP000032233">
    <property type="component" value="Unassembled WGS sequence"/>
</dbReference>
<evidence type="ECO:0000256" key="3">
    <source>
        <dbReference type="ARBA" id="ARBA00022741"/>
    </source>
</evidence>
<keyword evidence="7" id="KW-0315">Glutamine amidotransferase</keyword>
<evidence type="ECO:0000313" key="8">
    <source>
        <dbReference type="EMBL" id="KIX10745.1"/>
    </source>
</evidence>
<sequence length="279" mass="30369">MTVRALVLAGYGLNCDVETNHALLLAGAEAEVVHVNDLTGYKGHKPVKTLDQYDILAFVGGFSWGDDHGGGVVLAARLANHLGDQVREFVDQGGLAIGICNGFQVLVNLGLLPGLKGQTERSVALIANNCGNFQDRWVEMLAEPKSPCVFTRGLSRFDLPIRHGEGKFVATDETLARLEENGLVALRYGDGRGDRANGEFPQNPNGSKNDIAGICDQTGRIFGLMPHPEGFYRQSQHPLWTRLREEKTRKGEPFDSMAPAAGLKFFQNAVEAVKQEKAK</sequence>